<evidence type="ECO:0000313" key="3">
    <source>
        <dbReference type="Proteomes" id="UP000304951"/>
    </source>
</evidence>
<feature type="region of interest" description="Disordered" evidence="1">
    <location>
        <begin position="205"/>
        <end position="233"/>
    </location>
</feature>
<feature type="compositionally biased region" description="Polar residues" evidence="1">
    <location>
        <begin position="523"/>
        <end position="538"/>
    </location>
</feature>
<evidence type="ECO:0000256" key="1">
    <source>
        <dbReference type="SAM" id="MobiDB-lite"/>
    </source>
</evidence>
<feature type="region of interest" description="Disordered" evidence="1">
    <location>
        <begin position="114"/>
        <end position="134"/>
    </location>
</feature>
<organism evidence="2 3">
    <name type="scientific">Aureobasidium pullulans</name>
    <name type="common">Black yeast</name>
    <name type="synonym">Pullularia pullulans</name>
    <dbReference type="NCBI Taxonomy" id="5580"/>
    <lineage>
        <taxon>Eukaryota</taxon>
        <taxon>Fungi</taxon>
        <taxon>Dikarya</taxon>
        <taxon>Ascomycota</taxon>
        <taxon>Pezizomycotina</taxon>
        <taxon>Dothideomycetes</taxon>
        <taxon>Dothideomycetidae</taxon>
        <taxon>Dothideales</taxon>
        <taxon>Saccotheciaceae</taxon>
        <taxon>Aureobasidium</taxon>
    </lineage>
</organism>
<name>A0A4S8SY65_AURPU</name>
<feature type="compositionally biased region" description="Polar residues" evidence="1">
    <location>
        <begin position="545"/>
        <end position="567"/>
    </location>
</feature>
<feature type="region of interest" description="Disordered" evidence="1">
    <location>
        <begin position="523"/>
        <end position="582"/>
    </location>
</feature>
<feature type="compositionally biased region" description="Polar residues" evidence="1">
    <location>
        <begin position="308"/>
        <end position="326"/>
    </location>
</feature>
<dbReference type="Proteomes" id="UP000304951">
    <property type="component" value="Unassembled WGS sequence"/>
</dbReference>
<protein>
    <submittedName>
        <fullName evidence="2">Uncharacterized protein</fullName>
    </submittedName>
</protein>
<feature type="region of interest" description="Disordered" evidence="1">
    <location>
        <begin position="603"/>
        <end position="634"/>
    </location>
</feature>
<dbReference type="EMBL" id="QZAF01000028">
    <property type="protein sequence ID" value="THV75959.1"/>
    <property type="molecule type" value="Genomic_DNA"/>
</dbReference>
<sequence length="1141" mass="124649">MANSHLSMAAAKLCCTAPLRSESPDDMPSRPVRHFKSLANIKTHFGHSKHTPTTTDGLTDENRPIYPADDLELQRIFVAASLPEDHPDALKLRRRKPDVDESIIHSPSFTNKLRRQLSRKSLATNNPDKETTKKSIRPFARKKTEHGFADLAGGYDDDAQSLCLTESRLASLKDDHGMIASKPGHHVETIEPIEPRPLTLDEQCRSLSVPPTSGSSDAASHQRRSQSSSDTRQDFANALTVHLPGSTFMDTNEIWASSSVRPAPPISQLPLFMPSHSQLLMTKSRTSGKHKVVQKESATSLHLHDMQISQHLRTKSQVSDASTVSDPENRNKHASLNSIMLASLTPSRCRSISSFGFGSVGAPTWEQVLEDESSSIYSRRTSTAQEASLMLPVEQPSDFSEETIRGDSVAADGPEFRNMRKAIPPVPVERVVSASTGISILASDPASHSDIRLSPSLTGSVHIDRSVYSTTCSLPKSDSSGSLGKLSRFREDLRDCSTVKKTKKRRSVLRILFPKLTRSKLRSTSTPLLSDKTQSSLNAMYDGTGDTQDLLSVPQSSSKPHNGQRAISFTGKGDLMPPSPLSTGSLVVGASLQSRQSMVNYERSLSVAGDNRRRKSTTGGPKTPEPETEDQGNELEITLHRASPLLSPGRKGTEEALMEKALQQHQLEKAAFLRPSNQKLEATPSSSRAPVFTSPFGFPSCSDARLAAAAADDLDPLDAEGPPAARRSQSMHDLGPSQSPAAAGDPSMFRKRKRSTIWTMNTVTTKGTRAYLHTMTPPRSWSRYPSHTRERRCSAADRHDGIVTRDFALEDSRNVHQTASLEDITSSPKSWPHGANSKRRNWIVKSRSMTFGTVFRYYSNLLTSSAARNRRSSIATSGRLEHPELEVLPPLLPLRLDVPQHLGAKDQLVRAVNHIKDEGHHIKEEGLDILGHHHHNSTPCMNEHSIGPASLTNDQNDKSESVHSGQEGSGSASSTSSVEKTISPGMVDGVVESRPSEPDRALSARRLSRMYQACVQLPASLDNTEVERSGVTDDSIHVSGGLTTAGPSQVDSEIPNTGFLTIPTIKPRMYSGPVTRHFPSVTVVDDRKGHWRSVSMMSVDSGKSVRRSTRDLLETVKATQTLELEKLLGTSEVLATEGENA</sequence>
<feature type="region of interest" description="Disordered" evidence="1">
    <location>
        <begin position="933"/>
        <end position="980"/>
    </location>
</feature>
<gene>
    <name evidence="2" type="ORF">D6D28_01470</name>
</gene>
<comment type="caution">
    <text evidence="2">The sequence shown here is derived from an EMBL/GenBank/DDBJ whole genome shotgun (WGS) entry which is preliminary data.</text>
</comment>
<feature type="region of interest" description="Disordered" evidence="1">
    <location>
        <begin position="715"/>
        <end position="753"/>
    </location>
</feature>
<evidence type="ECO:0000313" key="2">
    <source>
        <dbReference type="EMBL" id="THV75959.1"/>
    </source>
</evidence>
<feature type="region of interest" description="Disordered" evidence="1">
    <location>
        <begin position="308"/>
        <end position="331"/>
    </location>
</feature>
<proteinExistence type="predicted"/>
<dbReference type="AlphaFoldDB" id="A0A4S8SY65"/>
<feature type="compositionally biased region" description="Low complexity" evidence="1">
    <location>
        <begin position="964"/>
        <end position="977"/>
    </location>
</feature>
<feature type="compositionally biased region" description="Polar residues" evidence="1">
    <location>
        <begin position="205"/>
        <end position="214"/>
    </location>
</feature>
<accession>A0A4S8SY65</accession>
<reference evidence="2 3" key="1">
    <citation type="submission" date="2018-10" db="EMBL/GenBank/DDBJ databases">
        <title>Fifty Aureobasidium pullulans genomes reveal a recombining polyextremotolerant generalist.</title>
        <authorList>
            <person name="Gostincar C."/>
            <person name="Turk M."/>
            <person name="Zajc J."/>
            <person name="Gunde-Cimerman N."/>
        </authorList>
    </citation>
    <scope>NUCLEOTIDE SEQUENCE [LARGE SCALE GENOMIC DNA]</scope>
    <source>
        <strain evidence="2 3">EXF-11900</strain>
    </source>
</reference>
<feature type="compositionally biased region" description="Low complexity" evidence="1">
    <location>
        <begin position="215"/>
        <end position="230"/>
    </location>
</feature>